<proteinExistence type="predicted"/>
<feature type="compositionally biased region" description="Basic residues" evidence="1">
    <location>
        <begin position="134"/>
        <end position="152"/>
    </location>
</feature>
<name>X6N5A1_RETFI</name>
<dbReference type="EMBL" id="ASPP01011917">
    <property type="protein sequence ID" value="ETO21123.1"/>
    <property type="molecule type" value="Genomic_DNA"/>
</dbReference>
<evidence type="ECO:0000313" key="3">
    <source>
        <dbReference type="EMBL" id="ETO21123.1"/>
    </source>
</evidence>
<feature type="compositionally biased region" description="Low complexity" evidence="1">
    <location>
        <begin position="62"/>
        <end position="76"/>
    </location>
</feature>
<feature type="transmembrane region" description="Helical" evidence="2">
    <location>
        <begin position="325"/>
        <end position="346"/>
    </location>
</feature>
<organism evidence="3 4">
    <name type="scientific">Reticulomyxa filosa</name>
    <dbReference type="NCBI Taxonomy" id="46433"/>
    <lineage>
        <taxon>Eukaryota</taxon>
        <taxon>Sar</taxon>
        <taxon>Rhizaria</taxon>
        <taxon>Retaria</taxon>
        <taxon>Foraminifera</taxon>
        <taxon>Monothalamids</taxon>
        <taxon>Reticulomyxidae</taxon>
        <taxon>Reticulomyxa</taxon>
    </lineage>
</organism>
<sequence length="454" mass="52033">KKKKKNRIGLDRVDDTSAKMKWGCIGMGLWHVLAIGLSCWSIRVFYNKNKIIEQWHIDNDANRNNNSHNNNNNTYNNDHRYGNGMQRGEKKSPMLNSNVIKAVELDQHHHYNNNNSISNSQEQQSGEVSTNKKATSKAKTNTKSKSKPKKKGWLLQPYRDRSELEDSSDELIDEMAIKEQQQNAWNQSLGLSNMVREYSSSIDNANHTSGDHFTHHNFVYQGGNSDSHPHEHAMDLALRPSEQEKEKEKEKRKAKDNYNNNNNNNNNNDNDDRNDDNDNNNNNNNNNNKGRHYNGNELTTSNATHQNDADHSGQWDPLLVTNEQFAMAFLLFGWVSNFLFFFFFFFSLQPKNRKQQITLTLTLLHIHVNVKGIGKACAAVFGVTGNWMGSYMFDQIQWTLGVNGSIVLWLSWLCLCPSGANFFVERVLNRDILNSTRENSFVILGCMILSRSGV</sequence>
<accession>X6N5A1</accession>
<evidence type="ECO:0000256" key="2">
    <source>
        <dbReference type="SAM" id="Phobius"/>
    </source>
</evidence>
<protein>
    <submittedName>
        <fullName evidence="3">Uncharacterized protein</fullName>
    </submittedName>
</protein>
<feature type="region of interest" description="Disordered" evidence="1">
    <location>
        <begin position="61"/>
        <end position="91"/>
    </location>
</feature>
<keyword evidence="2" id="KW-1133">Transmembrane helix</keyword>
<dbReference type="AlphaFoldDB" id="X6N5A1"/>
<feature type="compositionally biased region" description="Low complexity" evidence="1">
    <location>
        <begin position="257"/>
        <end position="268"/>
    </location>
</feature>
<gene>
    <name evidence="3" type="ORF">RFI_16081</name>
</gene>
<feature type="compositionally biased region" description="Low complexity" evidence="1">
    <location>
        <begin position="112"/>
        <end position="133"/>
    </location>
</feature>
<evidence type="ECO:0000256" key="1">
    <source>
        <dbReference type="SAM" id="MobiDB-lite"/>
    </source>
</evidence>
<dbReference type="Proteomes" id="UP000023152">
    <property type="component" value="Unassembled WGS sequence"/>
</dbReference>
<feature type="transmembrane region" description="Helical" evidence="2">
    <location>
        <begin position="21"/>
        <end position="46"/>
    </location>
</feature>
<comment type="caution">
    <text evidence="3">The sequence shown here is derived from an EMBL/GenBank/DDBJ whole genome shotgun (WGS) entry which is preliminary data.</text>
</comment>
<keyword evidence="2" id="KW-0812">Transmembrane</keyword>
<feature type="non-terminal residue" evidence="3">
    <location>
        <position position="1"/>
    </location>
</feature>
<feature type="region of interest" description="Disordered" evidence="1">
    <location>
        <begin position="202"/>
        <end position="310"/>
    </location>
</feature>
<feature type="compositionally biased region" description="Polar residues" evidence="1">
    <location>
        <begin position="296"/>
        <end position="306"/>
    </location>
</feature>
<feature type="non-terminal residue" evidence="3">
    <location>
        <position position="454"/>
    </location>
</feature>
<keyword evidence="2" id="KW-0472">Membrane</keyword>
<keyword evidence="4" id="KW-1185">Reference proteome</keyword>
<feature type="compositionally biased region" description="Basic and acidic residues" evidence="1">
    <location>
        <begin position="241"/>
        <end position="256"/>
    </location>
</feature>
<evidence type="ECO:0000313" key="4">
    <source>
        <dbReference type="Proteomes" id="UP000023152"/>
    </source>
</evidence>
<feature type="region of interest" description="Disordered" evidence="1">
    <location>
        <begin position="111"/>
        <end position="167"/>
    </location>
</feature>
<feature type="compositionally biased region" description="Low complexity" evidence="1">
    <location>
        <begin position="279"/>
        <end position="288"/>
    </location>
</feature>
<feature type="compositionally biased region" description="Basic and acidic residues" evidence="1">
    <location>
        <begin position="77"/>
        <end position="91"/>
    </location>
</feature>
<reference evidence="3 4" key="1">
    <citation type="journal article" date="2013" name="Curr. Biol.">
        <title>The Genome of the Foraminiferan Reticulomyxa filosa.</title>
        <authorList>
            <person name="Glockner G."/>
            <person name="Hulsmann N."/>
            <person name="Schleicher M."/>
            <person name="Noegel A.A."/>
            <person name="Eichinger L."/>
            <person name="Gallinger C."/>
            <person name="Pawlowski J."/>
            <person name="Sierra R."/>
            <person name="Euteneuer U."/>
            <person name="Pillet L."/>
            <person name="Moustafa A."/>
            <person name="Platzer M."/>
            <person name="Groth M."/>
            <person name="Szafranski K."/>
            <person name="Schliwa M."/>
        </authorList>
    </citation>
    <scope>NUCLEOTIDE SEQUENCE [LARGE SCALE GENOMIC DNA]</scope>
</reference>